<feature type="binding site" evidence="8">
    <location>
        <position position="80"/>
    </location>
    <ligand>
        <name>Zn(2+)</name>
        <dbReference type="ChEBI" id="CHEBI:29105"/>
    </ligand>
</feature>
<reference evidence="10 11" key="1">
    <citation type="journal article" date="2023" name="Nat. Commun.">
        <title>Origin of minicircular mitochondrial genomes in red algae.</title>
        <authorList>
            <person name="Lee Y."/>
            <person name="Cho C.H."/>
            <person name="Lee Y.M."/>
            <person name="Park S.I."/>
            <person name="Yang J.H."/>
            <person name="West J.A."/>
            <person name="Bhattacharya D."/>
            <person name="Yoon H.S."/>
        </authorList>
    </citation>
    <scope>NUCLEOTIDE SEQUENCE [LARGE SCALE GENOMIC DNA]</scope>
    <source>
        <strain evidence="10 11">CCMP1338</strain>
        <tissue evidence="10">Whole cell</tissue>
    </source>
</reference>
<dbReference type="PANTHER" id="PTHR12111">
    <property type="entry name" value="SPLICING FACTOR YJU2"/>
    <property type="match status" value="1"/>
</dbReference>
<dbReference type="GO" id="GO:0071006">
    <property type="term" value="C:U2-type catalytic step 1 spliceosome"/>
    <property type="evidence" value="ECO:0007669"/>
    <property type="project" value="UniProtKB-UniRule"/>
</dbReference>
<keyword evidence="11" id="KW-1185">Reference proteome</keyword>
<evidence type="ECO:0000256" key="6">
    <source>
        <dbReference type="ARBA" id="ARBA00023187"/>
    </source>
</evidence>
<comment type="subunit">
    <text evidence="8">Component of the spliceosome. Present in the activated B complex, the catalytically activated B* complex which catalyzes the branching, the catalytic step 1 C complex catalyzing the exon ligation, and the postcatalytic P complex containing the ligated exons (mRNA) and the excised lariat intron.</text>
</comment>
<organism evidence="10 11">
    <name type="scientific">Rhodosorus marinus</name>
    <dbReference type="NCBI Taxonomy" id="101924"/>
    <lineage>
        <taxon>Eukaryota</taxon>
        <taxon>Rhodophyta</taxon>
        <taxon>Stylonematophyceae</taxon>
        <taxon>Stylonematales</taxon>
        <taxon>Stylonemataceae</taxon>
        <taxon>Rhodosorus</taxon>
    </lineage>
</organism>
<dbReference type="AlphaFoldDB" id="A0AAV8UW51"/>
<proteinExistence type="inferred from homology"/>
<keyword evidence="4 8" id="KW-0747">Spliceosome</keyword>
<feature type="binding site" evidence="8">
    <location>
        <position position="46"/>
    </location>
    <ligand>
        <name>Zn(2+)</name>
        <dbReference type="ChEBI" id="CHEBI:29105"/>
    </ligand>
</feature>
<evidence type="ECO:0000313" key="11">
    <source>
        <dbReference type="Proteomes" id="UP001157974"/>
    </source>
</evidence>
<evidence type="ECO:0000256" key="8">
    <source>
        <dbReference type="HAMAP-Rule" id="MF_03226"/>
    </source>
</evidence>
<gene>
    <name evidence="10" type="ORF">NDN08_001282</name>
</gene>
<dbReference type="InterPro" id="IPR043701">
    <property type="entry name" value="Yju2"/>
</dbReference>
<dbReference type="EMBL" id="JAMWBK010000005">
    <property type="protein sequence ID" value="KAJ8904766.1"/>
    <property type="molecule type" value="Genomic_DNA"/>
</dbReference>
<evidence type="ECO:0000256" key="4">
    <source>
        <dbReference type="ARBA" id="ARBA00022728"/>
    </source>
</evidence>
<dbReference type="GO" id="GO:0000349">
    <property type="term" value="P:generation of catalytic spliceosome for first transesterification step"/>
    <property type="evidence" value="ECO:0007669"/>
    <property type="project" value="UniProtKB-UniRule"/>
</dbReference>
<feature type="region of interest" description="Disordered" evidence="9">
    <location>
        <begin position="215"/>
        <end position="272"/>
    </location>
</feature>
<keyword evidence="2" id="KW-0507">mRNA processing</keyword>
<comment type="function">
    <text evidence="8">Part of the spliceosome which catalyzes two sequential transesterification reactions, first the excision of the non-coding intron from pre-mRNA and then the ligation of the coding exons to form the mature mRNA. Plays a role in stabilizing the structure of the spliceosome catalytic core and docking of the branch helix into the active site, producing 5'-exon and lariat intron-3'-intermediates.</text>
</comment>
<dbReference type="PANTHER" id="PTHR12111:SF1">
    <property type="entry name" value="SPLICING FACTOR YJU2"/>
    <property type="match status" value="1"/>
</dbReference>
<evidence type="ECO:0000256" key="9">
    <source>
        <dbReference type="SAM" id="MobiDB-lite"/>
    </source>
</evidence>
<comment type="subcellular location">
    <subcellularLocation>
        <location evidence="1 8">Nucleus</location>
    </subcellularLocation>
</comment>
<sequence>MGERKVLNKYYPPDFDGTKLVRNKRPRDQLELIRFMLPVTVRCNNCGEYMYAGKKFNVKKETLQNEDYLGLKIFRFYVKCVSCSSQFTIKTDPKNADYIAEAGATRNYEPWRQQEQAEDDVKKALDEEEMDTMAALENRTLDAKEEMEIQDALDQLRHLRAQQGHLSFDQLLRIQERRFMNTSRIEDARKEKAELEDEKVAKEVFQKRRNIVKRLEDPSEEAENVMGNEPEPKIRHTASENPPPPQKPKLGGLGGLNIKISTSKKPRPATESKVALASLAAYPDSEDE</sequence>
<keyword evidence="6" id="KW-0508">mRNA splicing</keyword>
<dbReference type="Proteomes" id="UP001157974">
    <property type="component" value="Unassembled WGS sequence"/>
</dbReference>
<feature type="binding site" evidence="8">
    <location>
        <position position="43"/>
    </location>
    <ligand>
        <name>Zn(2+)</name>
        <dbReference type="ChEBI" id="CHEBI:29105"/>
    </ligand>
</feature>
<evidence type="ECO:0000256" key="1">
    <source>
        <dbReference type="ARBA" id="ARBA00004123"/>
    </source>
</evidence>
<protein>
    <recommendedName>
        <fullName evidence="8">Splicing factor YJU2</fullName>
    </recommendedName>
</protein>
<evidence type="ECO:0000313" key="10">
    <source>
        <dbReference type="EMBL" id="KAJ8904766.1"/>
    </source>
</evidence>
<dbReference type="HAMAP" id="MF_03226">
    <property type="entry name" value="YJU2"/>
    <property type="match status" value="1"/>
</dbReference>
<accession>A0AAV8UW51</accession>
<feature type="binding site" evidence="8">
    <location>
        <position position="83"/>
    </location>
    <ligand>
        <name>Zn(2+)</name>
        <dbReference type="ChEBI" id="CHEBI:29105"/>
    </ligand>
</feature>
<keyword evidence="5 8" id="KW-0862">Zinc</keyword>
<comment type="caution">
    <text evidence="10">The sequence shown here is derived from an EMBL/GenBank/DDBJ whole genome shotgun (WGS) entry which is preliminary data.</text>
</comment>
<evidence type="ECO:0000256" key="3">
    <source>
        <dbReference type="ARBA" id="ARBA00022723"/>
    </source>
</evidence>
<dbReference type="InterPro" id="IPR007590">
    <property type="entry name" value="Saf4/Yju2"/>
</dbReference>
<dbReference type="GO" id="GO:0046872">
    <property type="term" value="F:metal ion binding"/>
    <property type="evidence" value="ECO:0007669"/>
    <property type="project" value="UniProtKB-KW"/>
</dbReference>
<keyword evidence="3 8" id="KW-0479">Metal-binding</keyword>
<name>A0AAV8UW51_9RHOD</name>
<evidence type="ECO:0000256" key="5">
    <source>
        <dbReference type="ARBA" id="ARBA00022833"/>
    </source>
</evidence>
<evidence type="ECO:0000256" key="7">
    <source>
        <dbReference type="ARBA" id="ARBA00023242"/>
    </source>
</evidence>
<keyword evidence="7 8" id="KW-0539">Nucleus</keyword>
<dbReference type="Pfam" id="PF04502">
    <property type="entry name" value="Saf4_Yju2"/>
    <property type="match status" value="1"/>
</dbReference>
<evidence type="ECO:0000256" key="2">
    <source>
        <dbReference type="ARBA" id="ARBA00022664"/>
    </source>
</evidence>
<comment type="similarity">
    <text evidence="8">Belongs to the CWC16 family. YJU2 subfamily.</text>
</comment>